<proteinExistence type="inferred from homology"/>
<evidence type="ECO:0000256" key="4">
    <source>
        <dbReference type="ARBA" id="ARBA00023204"/>
    </source>
</evidence>
<evidence type="ECO:0000256" key="5">
    <source>
        <dbReference type="ARBA" id="ARBA00023236"/>
    </source>
</evidence>
<keyword evidence="8" id="KW-1185">Reference proteome</keyword>
<evidence type="ECO:0000313" key="7">
    <source>
        <dbReference type="EMBL" id="APJ03046.1"/>
    </source>
</evidence>
<dbReference type="GO" id="GO:0003887">
    <property type="term" value="F:DNA-directed DNA polymerase activity"/>
    <property type="evidence" value="ECO:0007669"/>
    <property type="project" value="TreeGrafter"/>
</dbReference>
<organism evidence="7 8">
    <name type="scientific">Silvanigrella aquatica</name>
    <dbReference type="NCBI Taxonomy" id="1915309"/>
    <lineage>
        <taxon>Bacteria</taxon>
        <taxon>Pseudomonadati</taxon>
        <taxon>Bdellovibrionota</taxon>
        <taxon>Oligoflexia</taxon>
        <taxon>Silvanigrellales</taxon>
        <taxon>Silvanigrellaceae</taxon>
        <taxon>Silvanigrella</taxon>
    </lineage>
</organism>
<dbReference type="InterPro" id="IPR043502">
    <property type="entry name" value="DNA/RNA_pol_sf"/>
</dbReference>
<dbReference type="AlphaFoldDB" id="A0A1L4CYM0"/>
<dbReference type="GO" id="GO:0003684">
    <property type="term" value="F:damaged DNA binding"/>
    <property type="evidence" value="ECO:0007669"/>
    <property type="project" value="InterPro"/>
</dbReference>
<dbReference type="EMBL" id="CP017834">
    <property type="protein sequence ID" value="APJ03046.1"/>
    <property type="molecule type" value="Genomic_DNA"/>
</dbReference>
<keyword evidence="4" id="KW-0234">DNA repair</keyword>
<protein>
    <recommendedName>
        <fullName evidence="6">UmuC domain-containing protein</fullName>
    </recommendedName>
</protein>
<dbReference type="Gene3D" id="3.30.70.270">
    <property type="match status" value="1"/>
</dbReference>
<dbReference type="PANTHER" id="PTHR11076:SF34">
    <property type="entry name" value="PROTEIN UMUC"/>
    <property type="match status" value="1"/>
</dbReference>
<dbReference type="InterPro" id="IPR001126">
    <property type="entry name" value="UmuC"/>
</dbReference>
<evidence type="ECO:0000256" key="3">
    <source>
        <dbReference type="ARBA" id="ARBA00023199"/>
    </source>
</evidence>
<dbReference type="RefSeq" id="WP_148696761.1">
    <property type="nucleotide sequence ID" value="NZ_CP017834.1"/>
</dbReference>
<evidence type="ECO:0000256" key="2">
    <source>
        <dbReference type="ARBA" id="ARBA00022763"/>
    </source>
</evidence>
<dbReference type="Pfam" id="PF11799">
    <property type="entry name" value="IMS_C"/>
    <property type="match status" value="1"/>
</dbReference>
<gene>
    <name evidence="7" type="ORF">AXG55_03620</name>
</gene>
<feature type="domain" description="UmuC" evidence="6">
    <location>
        <begin position="2"/>
        <end position="186"/>
    </location>
</feature>
<dbReference type="SUPFAM" id="SSF56672">
    <property type="entry name" value="DNA/RNA polymerases"/>
    <property type="match status" value="1"/>
</dbReference>
<dbReference type="Gene3D" id="1.10.150.20">
    <property type="entry name" value="5' to 3' exonuclease, C-terminal subdomain"/>
    <property type="match status" value="1"/>
</dbReference>
<evidence type="ECO:0000259" key="6">
    <source>
        <dbReference type="PROSITE" id="PS50173"/>
    </source>
</evidence>
<dbReference type="GO" id="GO:0042276">
    <property type="term" value="P:error-prone translesion synthesis"/>
    <property type="evidence" value="ECO:0007669"/>
    <property type="project" value="TreeGrafter"/>
</dbReference>
<dbReference type="Pfam" id="PF13438">
    <property type="entry name" value="DUF4113"/>
    <property type="match status" value="1"/>
</dbReference>
<dbReference type="Pfam" id="PF00817">
    <property type="entry name" value="IMS"/>
    <property type="match status" value="1"/>
</dbReference>
<reference evidence="7 8" key="1">
    <citation type="submission" date="2016-10" db="EMBL/GenBank/DDBJ databases">
        <title>Silvanigrella aquatica sp. nov., isolated from a freshwater lake located in the Black Forest, Germany, description of Silvanigrellaceae fam. nov., Silvanigrellales ord. nov., reclassification of the order Bdellovibrionales in the class Oligoflexia, reclassification of the families Bacteriovoracaceae and Halobacteriovoraceae in the new order Bacteriovoracales ord. nov., and reclassification of the family Pseudobacteriovoracaceae in the order Oligoflexiales.</title>
        <authorList>
            <person name="Hahn M.W."/>
            <person name="Schmidt J."/>
            <person name="Koll U."/>
            <person name="Rohde M."/>
            <person name="Verbag S."/>
            <person name="Pitt A."/>
            <person name="Nakai R."/>
            <person name="Naganuma T."/>
            <person name="Lang E."/>
        </authorList>
    </citation>
    <scope>NUCLEOTIDE SEQUENCE [LARGE SCALE GENOMIC DNA]</scope>
    <source>
        <strain evidence="7 8">MWH-Nonnen-W8red</strain>
    </source>
</reference>
<dbReference type="InterPro" id="IPR043128">
    <property type="entry name" value="Rev_trsase/Diguanyl_cyclase"/>
</dbReference>
<dbReference type="InterPro" id="IPR050116">
    <property type="entry name" value="DNA_polymerase-Y"/>
</dbReference>
<dbReference type="CDD" id="cd01700">
    <property type="entry name" value="PolY_Pol_V_umuC"/>
    <property type="match status" value="1"/>
</dbReference>
<accession>A0A1L4CYM0</accession>
<comment type="similarity">
    <text evidence="1">Belongs to the DNA polymerase type-Y family.</text>
</comment>
<dbReference type="OrthoDB" id="9808813at2"/>
<dbReference type="PROSITE" id="PS50173">
    <property type="entry name" value="UMUC"/>
    <property type="match status" value="1"/>
</dbReference>
<dbReference type="KEGG" id="saqi:AXG55_03620"/>
<evidence type="ECO:0000313" key="8">
    <source>
        <dbReference type="Proteomes" id="UP000184731"/>
    </source>
</evidence>
<dbReference type="Proteomes" id="UP000184731">
    <property type="component" value="Chromosome"/>
</dbReference>
<dbReference type="GO" id="GO:0009432">
    <property type="term" value="P:SOS response"/>
    <property type="evidence" value="ECO:0007669"/>
    <property type="project" value="UniProtKB-KW"/>
</dbReference>
<dbReference type="InterPro" id="IPR025188">
    <property type="entry name" value="DUF4113"/>
</dbReference>
<name>A0A1L4CYM0_9BACT</name>
<dbReference type="Gene3D" id="3.40.1170.60">
    <property type="match status" value="1"/>
</dbReference>
<dbReference type="STRING" id="1915309.AXG55_03620"/>
<sequence length="417" mass="48296">MIALIDGNNFYVSCERVFNPKLRNKPVVILSNNDGAIVSRSNEAKALGIKMGQPFFEIKELIKKHDIKYFSSNYTLYGDISSRIMKTLNQFSPEVEVYSIDEAFIDLSHVNCEKLNEFGWKMKNTIYQNTGIPCGIGISFTKSLAKIANKIAKKSIKANGVLVLHEQRHIDLALKMTEVGDIWGIGRRYAKKLKENNINFVNEFIEQDEFWIRKHFTINGLNILKELRGIPCIELELFHEPKQSITVSRSFGKSLTQFDDIYAALAHHVGIACRKLRKENLEAQYFCTYLCTSYHKEDFYSDSLNVRMPYYSAYTPDFLKYAKAALKKIFKENKDYKKCGILLFDLREKSLIPSNLFDQRDLKKENSIVSVVDKLNNLKGMSTINFGDLFENNEWKTKRCNVSNRYTTNWNELVHIK</sequence>
<keyword evidence="5" id="KW-0742">SOS response</keyword>
<dbReference type="GO" id="GO:0006281">
    <property type="term" value="P:DNA repair"/>
    <property type="evidence" value="ECO:0007669"/>
    <property type="project" value="UniProtKB-KW"/>
</dbReference>
<evidence type="ECO:0000256" key="1">
    <source>
        <dbReference type="ARBA" id="ARBA00010945"/>
    </source>
</evidence>
<dbReference type="GO" id="GO:0005829">
    <property type="term" value="C:cytosol"/>
    <property type="evidence" value="ECO:0007669"/>
    <property type="project" value="TreeGrafter"/>
</dbReference>
<keyword evidence="3" id="KW-0741">SOS mutagenesis</keyword>
<dbReference type="InterPro" id="IPR017961">
    <property type="entry name" value="DNA_pol_Y-fam_little_finger"/>
</dbReference>
<dbReference type="PANTHER" id="PTHR11076">
    <property type="entry name" value="DNA REPAIR POLYMERASE UMUC / TRANSFERASE FAMILY MEMBER"/>
    <property type="match status" value="1"/>
</dbReference>
<keyword evidence="2" id="KW-0227">DNA damage</keyword>